<feature type="compositionally biased region" description="Basic and acidic residues" evidence="2">
    <location>
        <begin position="186"/>
        <end position="197"/>
    </location>
</feature>
<dbReference type="SUPFAM" id="SSF143243">
    <property type="entry name" value="Nqo5-like"/>
    <property type="match status" value="1"/>
</dbReference>
<dbReference type="InterPro" id="IPR001268">
    <property type="entry name" value="NADH_UbQ_OxRdtase_30kDa_su"/>
</dbReference>
<keyword evidence="5" id="KW-1185">Reference proteome</keyword>
<dbReference type="PANTHER" id="PTHR10884">
    <property type="entry name" value="NADH DEHYDROGENASE UBIQUINONE IRON-SULFUR PROTEIN 3"/>
    <property type="match status" value="1"/>
</dbReference>
<dbReference type="Gene3D" id="3.30.460.80">
    <property type="entry name" value="NADH:ubiquinone oxidoreductase, 30kDa subunit"/>
    <property type="match status" value="1"/>
</dbReference>
<feature type="region of interest" description="Disordered" evidence="2">
    <location>
        <begin position="155"/>
        <end position="197"/>
    </location>
</feature>
<accession>A0A1I5W984</accession>
<dbReference type="PANTHER" id="PTHR10884:SF14">
    <property type="entry name" value="NADH DEHYDROGENASE [UBIQUINONE] IRON-SULFUR PROTEIN 3, MITOCHONDRIAL"/>
    <property type="match status" value="1"/>
</dbReference>
<organism evidence="4 5">
    <name type="scientific">Parafilimonas terrae</name>
    <dbReference type="NCBI Taxonomy" id="1465490"/>
    <lineage>
        <taxon>Bacteria</taxon>
        <taxon>Pseudomonadati</taxon>
        <taxon>Bacteroidota</taxon>
        <taxon>Chitinophagia</taxon>
        <taxon>Chitinophagales</taxon>
        <taxon>Chitinophagaceae</taxon>
        <taxon>Parafilimonas</taxon>
    </lineage>
</organism>
<comment type="similarity">
    <text evidence="1">Belongs to the complex I 30 kDa subunit family.</text>
</comment>
<dbReference type="InterPro" id="IPR037232">
    <property type="entry name" value="NADH_quin_OxRdtase_su_C/D-like"/>
</dbReference>
<reference evidence="4 5" key="1">
    <citation type="submission" date="2016-10" db="EMBL/GenBank/DDBJ databases">
        <authorList>
            <person name="de Groot N.N."/>
        </authorList>
    </citation>
    <scope>NUCLEOTIDE SEQUENCE [LARGE SCALE GENOMIC DNA]</scope>
    <source>
        <strain evidence="4 5">DSM 28286</strain>
    </source>
</reference>
<dbReference type="AlphaFoldDB" id="A0A1I5W984"/>
<dbReference type="EMBL" id="FOXQ01000006">
    <property type="protein sequence ID" value="SFQ15826.1"/>
    <property type="molecule type" value="Genomic_DNA"/>
</dbReference>
<sequence>MGLTYDRIKEKLTEKFGGQVSNFEEPYGMLCFEVPKDMNLKVMQFLYDDDELRFRFLTTLNAIHYPDNKGRELAIVYHLHNMVDNVRLRFKIYVDITKPDVFTATRLFEAANWLERETYDFYGVNFIGHPNLVRILNVDEMDYFPMRKEYPLEDQTRKDKDDEMFGRGGSAGYGTVKTEDDTTIAESEKDNVGDKLI</sequence>
<name>A0A1I5W984_9BACT</name>
<dbReference type="OrthoDB" id="9803286at2"/>
<dbReference type="RefSeq" id="WP_090658254.1">
    <property type="nucleotide sequence ID" value="NZ_FOXQ01000006.1"/>
</dbReference>
<feature type="domain" description="NADH:ubiquinone oxidoreductase 30kDa subunit" evidence="3">
    <location>
        <begin position="33"/>
        <end position="155"/>
    </location>
</feature>
<evidence type="ECO:0000256" key="2">
    <source>
        <dbReference type="SAM" id="MobiDB-lite"/>
    </source>
</evidence>
<evidence type="ECO:0000259" key="3">
    <source>
        <dbReference type="Pfam" id="PF00329"/>
    </source>
</evidence>
<evidence type="ECO:0000256" key="1">
    <source>
        <dbReference type="ARBA" id="ARBA00007569"/>
    </source>
</evidence>
<gene>
    <name evidence="4" type="ORF">SAMN05444277_10619</name>
</gene>
<dbReference type="GO" id="GO:0008137">
    <property type="term" value="F:NADH dehydrogenase (ubiquinone) activity"/>
    <property type="evidence" value="ECO:0007669"/>
    <property type="project" value="InterPro"/>
</dbReference>
<protein>
    <submittedName>
        <fullName evidence="4">NADH dehydrogenase subunit C</fullName>
    </submittedName>
</protein>
<dbReference type="Proteomes" id="UP000199031">
    <property type="component" value="Unassembled WGS sequence"/>
</dbReference>
<feature type="compositionally biased region" description="Basic and acidic residues" evidence="2">
    <location>
        <begin position="155"/>
        <end position="165"/>
    </location>
</feature>
<evidence type="ECO:0000313" key="4">
    <source>
        <dbReference type="EMBL" id="SFQ15826.1"/>
    </source>
</evidence>
<dbReference type="STRING" id="1465490.SAMN05444277_10619"/>
<dbReference type="Pfam" id="PF00329">
    <property type="entry name" value="Complex1_30kDa"/>
    <property type="match status" value="1"/>
</dbReference>
<proteinExistence type="inferred from homology"/>
<evidence type="ECO:0000313" key="5">
    <source>
        <dbReference type="Proteomes" id="UP000199031"/>
    </source>
</evidence>